<dbReference type="NCBIfam" id="TIGR00809">
    <property type="entry name" value="secB"/>
    <property type="match status" value="1"/>
</dbReference>
<dbReference type="GO" id="GO:0006457">
    <property type="term" value="P:protein folding"/>
    <property type="evidence" value="ECO:0007669"/>
    <property type="project" value="UniProtKB-UniRule"/>
</dbReference>
<organism evidence="7 8">
    <name type="scientific">Terricaulis silvestris</name>
    <dbReference type="NCBI Taxonomy" id="2686094"/>
    <lineage>
        <taxon>Bacteria</taxon>
        <taxon>Pseudomonadati</taxon>
        <taxon>Pseudomonadota</taxon>
        <taxon>Alphaproteobacteria</taxon>
        <taxon>Caulobacterales</taxon>
        <taxon>Caulobacteraceae</taxon>
        <taxon>Terricaulis</taxon>
    </lineage>
</organism>
<evidence type="ECO:0000256" key="5">
    <source>
        <dbReference type="ARBA" id="ARBA00023186"/>
    </source>
</evidence>
<evidence type="ECO:0000256" key="2">
    <source>
        <dbReference type="ARBA" id="ARBA00022448"/>
    </source>
</evidence>
<dbReference type="GO" id="GO:0005737">
    <property type="term" value="C:cytoplasm"/>
    <property type="evidence" value="ECO:0007669"/>
    <property type="project" value="UniProtKB-SubCell"/>
</dbReference>
<proteinExistence type="inferred from homology"/>
<dbReference type="PRINTS" id="PR01594">
    <property type="entry name" value="SECBCHAPRONE"/>
</dbReference>
<keyword evidence="3 6" id="KW-0653">Protein transport</keyword>
<protein>
    <recommendedName>
        <fullName evidence="6">Protein-export protein SecB</fullName>
    </recommendedName>
</protein>
<keyword evidence="2 6" id="KW-0813">Transport</keyword>
<keyword evidence="6" id="KW-0963">Cytoplasm</keyword>
<sequence length="169" mass="19070">MNQHAATPEGAPVPADSPHLRVLTQYVKELSFRNPAAAVAQAYDVQPTIDMGVEVKSRSMGERSDAFEVDLCVNVTARRSDETMFSVNLVYSGVFQFMNVRQEDIEPLIWVECPRLLFPFARQILAEITREGGYPPLLINPIDFTPLYWAELRERQERGAEPLAKQAGF</sequence>
<name>A0A6I6MZD7_9CAUL</name>
<dbReference type="AlphaFoldDB" id="A0A6I6MZD7"/>
<dbReference type="EMBL" id="CP047045">
    <property type="protein sequence ID" value="QGZ97012.1"/>
    <property type="molecule type" value="Genomic_DNA"/>
</dbReference>
<dbReference type="GO" id="GO:0051082">
    <property type="term" value="F:unfolded protein binding"/>
    <property type="evidence" value="ECO:0007669"/>
    <property type="project" value="InterPro"/>
</dbReference>
<dbReference type="PANTHER" id="PTHR36918">
    <property type="match status" value="1"/>
</dbReference>
<comment type="function">
    <text evidence="6">One of the proteins required for the normal export of preproteins out of the cell cytoplasm. It is a molecular chaperone that binds to a subset of precursor proteins, maintaining them in a translocation-competent state. It also specifically binds to its receptor SecA.</text>
</comment>
<comment type="subcellular location">
    <subcellularLocation>
        <location evidence="6">Cytoplasm</location>
    </subcellularLocation>
</comment>
<reference evidence="8" key="1">
    <citation type="submission" date="2019-12" db="EMBL/GenBank/DDBJ databases">
        <title>Complete genome of Terracaulis silvestris 0127_4.</title>
        <authorList>
            <person name="Vieira S."/>
            <person name="Riedel T."/>
            <person name="Sproer C."/>
            <person name="Pascual J."/>
            <person name="Boedeker C."/>
            <person name="Overmann J."/>
        </authorList>
    </citation>
    <scope>NUCLEOTIDE SEQUENCE [LARGE SCALE GENOMIC DNA]</scope>
    <source>
        <strain evidence="8">0127_4</strain>
    </source>
</reference>
<dbReference type="Proteomes" id="UP000431269">
    <property type="component" value="Chromosome"/>
</dbReference>
<evidence type="ECO:0000313" key="8">
    <source>
        <dbReference type="Proteomes" id="UP000431269"/>
    </source>
</evidence>
<comment type="subunit">
    <text evidence="6">Homotetramer, a dimer of dimers. One homotetramer interacts with 1 SecA dimer.</text>
</comment>
<dbReference type="PANTHER" id="PTHR36918:SF1">
    <property type="entry name" value="PROTEIN-EXPORT PROTEIN SECB"/>
    <property type="match status" value="1"/>
</dbReference>
<dbReference type="GO" id="GO:0015031">
    <property type="term" value="P:protein transport"/>
    <property type="evidence" value="ECO:0007669"/>
    <property type="project" value="UniProtKB-UniRule"/>
</dbReference>
<keyword evidence="8" id="KW-1185">Reference proteome</keyword>
<evidence type="ECO:0000256" key="4">
    <source>
        <dbReference type="ARBA" id="ARBA00023010"/>
    </source>
</evidence>
<dbReference type="SUPFAM" id="SSF54611">
    <property type="entry name" value="SecB-like"/>
    <property type="match status" value="1"/>
</dbReference>
<evidence type="ECO:0000256" key="3">
    <source>
        <dbReference type="ARBA" id="ARBA00022927"/>
    </source>
</evidence>
<evidence type="ECO:0000256" key="6">
    <source>
        <dbReference type="HAMAP-Rule" id="MF_00821"/>
    </source>
</evidence>
<dbReference type="HAMAP" id="MF_00821">
    <property type="entry name" value="SecB"/>
    <property type="match status" value="1"/>
</dbReference>
<evidence type="ECO:0000313" key="7">
    <source>
        <dbReference type="EMBL" id="QGZ97012.1"/>
    </source>
</evidence>
<dbReference type="InterPro" id="IPR003708">
    <property type="entry name" value="SecB"/>
</dbReference>
<dbReference type="NCBIfam" id="NF004392">
    <property type="entry name" value="PRK05751.1-3"/>
    <property type="match status" value="1"/>
</dbReference>
<dbReference type="RefSeq" id="WP_158767847.1">
    <property type="nucleotide sequence ID" value="NZ_CP047045.1"/>
</dbReference>
<gene>
    <name evidence="6 7" type="primary">secB</name>
    <name evidence="7" type="ORF">DSM104635_03877</name>
</gene>
<evidence type="ECO:0000256" key="1">
    <source>
        <dbReference type="ARBA" id="ARBA00009990"/>
    </source>
</evidence>
<keyword evidence="4 6" id="KW-0811">Translocation</keyword>
<keyword evidence="5 6" id="KW-0143">Chaperone</keyword>
<dbReference type="Gene3D" id="3.10.420.10">
    <property type="entry name" value="SecB-like"/>
    <property type="match status" value="1"/>
</dbReference>
<dbReference type="GO" id="GO:0051262">
    <property type="term" value="P:protein tetramerization"/>
    <property type="evidence" value="ECO:0007669"/>
    <property type="project" value="InterPro"/>
</dbReference>
<accession>A0A6I6MZD7</accession>
<comment type="similarity">
    <text evidence="1 6">Belongs to the SecB family.</text>
</comment>
<dbReference type="Pfam" id="PF02556">
    <property type="entry name" value="SecB"/>
    <property type="match status" value="1"/>
</dbReference>
<dbReference type="InterPro" id="IPR035958">
    <property type="entry name" value="SecB-like_sf"/>
</dbReference>
<dbReference type="KEGG" id="tsv:DSM104635_03877"/>